<sequence>MNMTNPASLPPGFRFHPTDEELIIHYLKNRASSVPCPVSIIAEVDIYKFDPWELPDKALFGDREWYFFSPRDRKYPNGIRPNRAAASGYWKATGTDKPIHRSNGNENIGVKKALVFYKGRPPKGLKTNWIMHEYRLADAQSSNTYRPMKFRETSMRQLDDWVLCRIYKKSNQQSPQITDHDQEESGSEEIYPSSYPTATQMNDQRLTKSFSLSEFLVDNYNPNMSTIYDNIPAMTALDQNQLLVHGGNSMVQQVMQGGPSLSVIGESSLKRQRDGDCFFEEGNGALLINPSKRLNDSCTEGSFGNLFDGVQQQPLVGQPVYGQQQIPFTSHFGKN</sequence>
<dbReference type="FunFam" id="2.170.150.80:FF:000005">
    <property type="entry name" value="NAC transcription factor 56"/>
    <property type="match status" value="1"/>
</dbReference>
<proteinExistence type="predicted"/>
<evidence type="ECO:0000256" key="5">
    <source>
        <dbReference type="ARBA" id="ARBA00023242"/>
    </source>
</evidence>
<dbReference type="GO" id="GO:0048608">
    <property type="term" value="P:reproductive structure development"/>
    <property type="evidence" value="ECO:0007669"/>
    <property type="project" value="UniProtKB-ARBA"/>
</dbReference>
<protein>
    <submittedName>
        <fullName evidence="8">NAC domain protein</fullName>
    </submittedName>
</protein>
<evidence type="ECO:0000256" key="6">
    <source>
        <dbReference type="SAM" id="MobiDB-lite"/>
    </source>
</evidence>
<comment type="subcellular location">
    <subcellularLocation>
        <location evidence="1">Nucleus</location>
    </subcellularLocation>
</comment>
<name>A0AAV8EQ61_9POAL</name>
<dbReference type="GO" id="GO:0003677">
    <property type="term" value="F:DNA binding"/>
    <property type="evidence" value="ECO:0007669"/>
    <property type="project" value="UniProtKB-KW"/>
</dbReference>
<keyword evidence="5" id="KW-0539">Nucleus</keyword>
<dbReference type="GO" id="GO:0006355">
    <property type="term" value="P:regulation of DNA-templated transcription"/>
    <property type="evidence" value="ECO:0007669"/>
    <property type="project" value="InterPro"/>
</dbReference>
<feature type="region of interest" description="Disordered" evidence="6">
    <location>
        <begin position="172"/>
        <end position="196"/>
    </location>
</feature>
<reference evidence="8" key="1">
    <citation type="submission" date="2022-08" db="EMBL/GenBank/DDBJ databases">
        <authorList>
            <person name="Marques A."/>
        </authorList>
    </citation>
    <scope>NUCLEOTIDE SEQUENCE</scope>
    <source>
        <strain evidence="8">RhyPub2mFocal</strain>
        <tissue evidence="8">Leaves</tissue>
    </source>
</reference>
<evidence type="ECO:0000256" key="1">
    <source>
        <dbReference type="ARBA" id="ARBA00004123"/>
    </source>
</evidence>
<dbReference type="InterPro" id="IPR003441">
    <property type="entry name" value="NAC-dom"/>
</dbReference>
<gene>
    <name evidence="8" type="ORF">LUZ62_064680</name>
</gene>
<evidence type="ECO:0000313" key="8">
    <source>
        <dbReference type="EMBL" id="KAJ4780423.1"/>
    </source>
</evidence>
<evidence type="ECO:0000256" key="4">
    <source>
        <dbReference type="ARBA" id="ARBA00023163"/>
    </source>
</evidence>
<dbReference type="Pfam" id="PF02365">
    <property type="entry name" value="NAM"/>
    <property type="match status" value="1"/>
</dbReference>
<dbReference type="EMBL" id="JAMFTS010000003">
    <property type="protein sequence ID" value="KAJ4780423.1"/>
    <property type="molecule type" value="Genomic_DNA"/>
</dbReference>
<dbReference type="InterPro" id="IPR036093">
    <property type="entry name" value="NAC_dom_sf"/>
</dbReference>
<dbReference type="GO" id="GO:0009791">
    <property type="term" value="P:post-embryonic development"/>
    <property type="evidence" value="ECO:0007669"/>
    <property type="project" value="UniProtKB-ARBA"/>
</dbReference>
<dbReference type="GO" id="GO:0005634">
    <property type="term" value="C:nucleus"/>
    <property type="evidence" value="ECO:0007669"/>
    <property type="project" value="UniProtKB-SubCell"/>
</dbReference>
<dbReference type="PANTHER" id="PTHR31719:SF201">
    <property type="entry name" value="NAC TRANSCRIPTION FACTOR 47"/>
    <property type="match status" value="1"/>
</dbReference>
<keyword evidence="2" id="KW-0805">Transcription regulation</keyword>
<dbReference type="SUPFAM" id="SSF101941">
    <property type="entry name" value="NAC domain"/>
    <property type="match status" value="1"/>
</dbReference>
<dbReference type="PANTHER" id="PTHR31719">
    <property type="entry name" value="NAC TRANSCRIPTION FACTOR 56"/>
    <property type="match status" value="1"/>
</dbReference>
<accession>A0AAV8EQ61</accession>
<dbReference type="Proteomes" id="UP001140206">
    <property type="component" value="Chromosome 3"/>
</dbReference>
<organism evidence="8 9">
    <name type="scientific">Rhynchospora pubera</name>
    <dbReference type="NCBI Taxonomy" id="906938"/>
    <lineage>
        <taxon>Eukaryota</taxon>
        <taxon>Viridiplantae</taxon>
        <taxon>Streptophyta</taxon>
        <taxon>Embryophyta</taxon>
        <taxon>Tracheophyta</taxon>
        <taxon>Spermatophyta</taxon>
        <taxon>Magnoliopsida</taxon>
        <taxon>Liliopsida</taxon>
        <taxon>Poales</taxon>
        <taxon>Cyperaceae</taxon>
        <taxon>Cyperoideae</taxon>
        <taxon>Rhynchosporeae</taxon>
        <taxon>Rhynchospora</taxon>
    </lineage>
</organism>
<dbReference type="Gene3D" id="2.170.150.80">
    <property type="entry name" value="NAC domain"/>
    <property type="match status" value="1"/>
</dbReference>
<evidence type="ECO:0000256" key="3">
    <source>
        <dbReference type="ARBA" id="ARBA00023125"/>
    </source>
</evidence>
<feature type="domain" description="NAC" evidence="7">
    <location>
        <begin position="9"/>
        <end position="169"/>
    </location>
</feature>
<keyword evidence="4" id="KW-0804">Transcription</keyword>
<dbReference type="AlphaFoldDB" id="A0AAV8EQ61"/>
<evidence type="ECO:0000313" key="9">
    <source>
        <dbReference type="Proteomes" id="UP001140206"/>
    </source>
</evidence>
<comment type="caution">
    <text evidence="8">The sequence shown here is derived from an EMBL/GenBank/DDBJ whole genome shotgun (WGS) entry which is preliminary data.</text>
</comment>
<evidence type="ECO:0000259" key="7">
    <source>
        <dbReference type="PROSITE" id="PS51005"/>
    </source>
</evidence>
<dbReference type="PROSITE" id="PS51005">
    <property type="entry name" value="NAC"/>
    <property type="match status" value="1"/>
</dbReference>
<keyword evidence="9" id="KW-1185">Reference proteome</keyword>
<keyword evidence="3" id="KW-0238">DNA-binding</keyword>
<evidence type="ECO:0000256" key="2">
    <source>
        <dbReference type="ARBA" id="ARBA00023015"/>
    </source>
</evidence>